<comment type="caution">
    <text evidence="4">The sequence shown here is derived from an EMBL/GenBank/DDBJ whole genome shotgun (WGS) entry which is preliminary data.</text>
</comment>
<dbReference type="PRINTS" id="PR00019">
    <property type="entry name" value="LEURICHRPT"/>
</dbReference>
<dbReference type="PANTHER" id="PTHR24373">
    <property type="entry name" value="SLIT RELATED LEUCINE-RICH REPEAT NEURONAL PROTEIN"/>
    <property type="match status" value="1"/>
</dbReference>
<evidence type="ECO:0000313" key="5">
    <source>
        <dbReference type="Proteomes" id="UP000786811"/>
    </source>
</evidence>
<dbReference type="SMART" id="SM00369">
    <property type="entry name" value="LRR_TYP"/>
    <property type="match status" value="14"/>
</dbReference>
<dbReference type="SMART" id="SM00365">
    <property type="entry name" value="LRR_SD22"/>
    <property type="match status" value="10"/>
</dbReference>
<dbReference type="InterPro" id="IPR032675">
    <property type="entry name" value="LRR_dom_sf"/>
</dbReference>
<dbReference type="Proteomes" id="UP000786811">
    <property type="component" value="Unassembled WGS sequence"/>
</dbReference>
<dbReference type="GO" id="GO:0031012">
    <property type="term" value="C:extracellular matrix"/>
    <property type="evidence" value="ECO:0007669"/>
    <property type="project" value="TreeGrafter"/>
</dbReference>
<keyword evidence="5" id="KW-1185">Reference proteome</keyword>
<keyword evidence="1" id="KW-0433">Leucine-rich repeat</keyword>
<dbReference type="InterPro" id="IPR003591">
    <property type="entry name" value="Leu-rich_rpt_typical-subtyp"/>
</dbReference>
<keyword evidence="2" id="KW-0732">Signal</keyword>
<dbReference type="OrthoDB" id="676979at2759"/>
<dbReference type="EMBL" id="CAJNRD030001124">
    <property type="protein sequence ID" value="CAG5106189.1"/>
    <property type="molecule type" value="Genomic_DNA"/>
</dbReference>
<protein>
    <submittedName>
        <fullName evidence="4">Similar to Tollo: Toll-like receptor Tollo (Drosophila melanogaster)</fullName>
    </submittedName>
</protein>
<dbReference type="GO" id="GO:0005615">
    <property type="term" value="C:extracellular space"/>
    <property type="evidence" value="ECO:0007669"/>
    <property type="project" value="TreeGrafter"/>
</dbReference>
<sequence length="818" mass="93284">MVDLSNMGITRLKNNFLNSSTVTQLDLSKNNIWEIKNGAFDSLPNLNFVNLTGNVFPFGNLNFTDFSAVETLVLDSSISNYEDKSVHTFHNDFIRDCDVISKRKYHNYGKKIVLLGSMKFFKVKKLYLRKNNIEKIILQDIVALSDIMPSITHLYLNENSLQSVDFLTSNFPSTLTHLHLENNGISSIKTNRSVNSLKVLTVDQNQIQSLCGAYQDCYGISMDMFEQLEYFSITNANLKNISPSSFKYSLALNYLNMSSNAIEIIEDNTFHNLINLETLDLNFNKLQTISYISGLKNLEYFSIAKNRISTLHKSDFDGLTNLKILNLSHNRLTEIISGTFDELVSLEKLDLSANKFKILLPDWISPKVSLKHLFLNDNSFKSWSSFSLMGIQSLQYVNVTGNPLNSTVTRLNLSKNNILKIENGAFDSLPNLNFVNLTRNLFPFGNLNLTNFTAVETLVLDSSICYCQDESVYTFYNDVREDCDIISTRKYESDEKTIVLLDSMKFSKVKKLYLRKNRIAEIILQDIEALSDIMPSITYLYLNENSLQSVDFLKKFPPTLTHLHLDNNQIGFIKPDRSSVNRLKVLTVDHNQMLSLCGANQDCPGILMDVFKQLEYFSITSVSLEYISTNAFEDFIQLNYLNMSHNLIPTFYNNTLSYLVKLKTLDLSFNNLRAIPYISGLKNLEYFSIAKNRISTLHKSDFDGLSNLKIFNLSHNRLTEINSGTFDELVSLEKLDLSANELEILSPDWIPPKVSLKHLFLNDNSFKSWSSFSLMGIQSLQYVNVTGNPLKLINIRALMTLPENTTVDIGNLNTMNYS</sequence>
<keyword evidence="4" id="KW-0675">Receptor</keyword>
<dbReference type="Pfam" id="PF13516">
    <property type="entry name" value="LRR_6"/>
    <property type="match status" value="1"/>
</dbReference>
<reference evidence="4" key="1">
    <citation type="submission" date="2021-04" db="EMBL/GenBank/DDBJ databases">
        <authorList>
            <person name="Chebbi M.A.C M."/>
        </authorList>
    </citation>
    <scope>NUCLEOTIDE SEQUENCE</scope>
</reference>
<organism evidence="4 5">
    <name type="scientific">Cotesia congregata</name>
    <name type="common">Parasitoid wasp</name>
    <name type="synonym">Apanteles congregatus</name>
    <dbReference type="NCBI Taxonomy" id="51543"/>
    <lineage>
        <taxon>Eukaryota</taxon>
        <taxon>Metazoa</taxon>
        <taxon>Ecdysozoa</taxon>
        <taxon>Arthropoda</taxon>
        <taxon>Hexapoda</taxon>
        <taxon>Insecta</taxon>
        <taxon>Pterygota</taxon>
        <taxon>Neoptera</taxon>
        <taxon>Endopterygota</taxon>
        <taxon>Hymenoptera</taxon>
        <taxon>Apocrita</taxon>
        <taxon>Ichneumonoidea</taxon>
        <taxon>Braconidae</taxon>
        <taxon>Microgastrinae</taxon>
        <taxon>Cotesia</taxon>
    </lineage>
</organism>
<dbReference type="AlphaFoldDB" id="A0A8J2HP04"/>
<dbReference type="PROSITE" id="PS51450">
    <property type="entry name" value="LRR"/>
    <property type="match status" value="4"/>
</dbReference>
<dbReference type="Pfam" id="PF13855">
    <property type="entry name" value="LRR_8"/>
    <property type="match status" value="4"/>
</dbReference>
<dbReference type="PANTHER" id="PTHR24373:SF275">
    <property type="entry name" value="TIR DOMAIN-CONTAINING PROTEIN"/>
    <property type="match status" value="1"/>
</dbReference>
<dbReference type="InterPro" id="IPR050328">
    <property type="entry name" value="Dev_Immune_Receptor"/>
</dbReference>
<dbReference type="InterPro" id="IPR001611">
    <property type="entry name" value="Leu-rich_rpt"/>
</dbReference>
<evidence type="ECO:0000256" key="1">
    <source>
        <dbReference type="ARBA" id="ARBA00022614"/>
    </source>
</evidence>
<dbReference type="SUPFAM" id="SSF52058">
    <property type="entry name" value="L domain-like"/>
    <property type="match status" value="1"/>
</dbReference>
<name>A0A8J2HP04_COTCN</name>
<proteinExistence type="predicted"/>
<evidence type="ECO:0000256" key="2">
    <source>
        <dbReference type="ARBA" id="ARBA00022729"/>
    </source>
</evidence>
<evidence type="ECO:0000256" key="3">
    <source>
        <dbReference type="ARBA" id="ARBA00022737"/>
    </source>
</evidence>
<keyword evidence="3" id="KW-0677">Repeat</keyword>
<gene>
    <name evidence="4" type="ORF">HICCMSTLAB_LOCUS12136</name>
</gene>
<evidence type="ECO:0000313" key="4">
    <source>
        <dbReference type="EMBL" id="CAG5106189.1"/>
    </source>
</evidence>
<dbReference type="Gene3D" id="3.80.10.10">
    <property type="entry name" value="Ribonuclease Inhibitor"/>
    <property type="match status" value="5"/>
</dbReference>
<accession>A0A8J2HP04</accession>
<dbReference type="SUPFAM" id="SSF52047">
    <property type="entry name" value="RNI-like"/>
    <property type="match status" value="2"/>
</dbReference>